<evidence type="ECO:0000313" key="3">
    <source>
        <dbReference type="EMBL" id="KUI58520.1"/>
    </source>
</evidence>
<proteinExistence type="predicted"/>
<feature type="transmembrane region" description="Helical" evidence="2">
    <location>
        <begin position="269"/>
        <end position="286"/>
    </location>
</feature>
<sequence length="287" mass="30250">MGLASFVRSLVPRVVRLTHFVRPILNPSPRQQAKNVGRLRRRLGSLVGEVDAQAHAEGDGQDDDEDDEGAPPLELAGAPGVLDAHVHLLVALLQVLVRLLRLLLGALDDGLLLHDERVQVLEEPRELHDGLLDLQELVVAGADLLLEVAVEGLELPLLHAGGAVGGALDVDLEGPDLVADARVLELGRGDLVVEAALGRLVRAAEGGLVQGGDAVHIGRQGADLVADVRDALEEVLLRERVVRGLVLCCRAVGVLLALALALVVELLQLMLFLGVAAVLVPIISALS</sequence>
<evidence type="ECO:0000256" key="1">
    <source>
        <dbReference type="SAM" id="MobiDB-lite"/>
    </source>
</evidence>
<keyword evidence="2" id="KW-0812">Transmembrane</keyword>
<organism evidence="3 4">
    <name type="scientific">Cytospora mali</name>
    <name type="common">Apple Valsa canker fungus</name>
    <name type="synonym">Valsa mali</name>
    <dbReference type="NCBI Taxonomy" id="578113"/>
    <lineage>
        <taxon>Eukaryota</taxon>
        <taxon>Fungi</taxon>
        <taxon>Dikarya</taxon>
        <taxon>Ascomycota</taxon>
        <taxon>Pezizomycotina</taxon>
        <taxon>Sordariomycetes</taxon>
        <taxon>Sordariomycetidae</taxon>
        <taxon>Diaporthales</taxon>
        <taxon>Cytosporaceae</taxon>
        <taxon>Cytospora</taxon>
    </lineage>
</organism>
<keyword evidence="2" id="KW-1133">Transmembrane helix</keyword>
<dbReference type="AlphaFoldDB" id="A0A194V3I0"/>
<keyword evidence="2" id="KW-0472">Membrane</keyword>
<evidence type="ECO:0000313" key="4">
    <source>
        <dbReference type="Proteomes" id="UP000078576"/>
    </source>
</evidence>
<gene>
    <name evidence="3" type="ORF">VP1G_11063</name>
</gene>
<accession>A0A194V3I0</accession>
<name>A0A194V3I0_CYTMA</name>
<feature type="transmembrane region" description="Helical" evidence="2">
    <location>
        <begin position="244"/>
        <end position="263"/>
    </location>
</feature>
<evidence type="ECO:0000256" key="2">
    <source>
        <dbReference type="SAM" id="Phobius"/>
    </source>
</evidence>
<feature type="compositionally biased region" description="Acidic residues" evidence="1">
    <location>
        <begin position="59"/>
        <end position="69"/>
    </location>
</feature>
<feature type="region of interest" description="Disordered" evidence="1">
    <location>
        <begin position="52"/>
        <end position="75"/>
    </location>
</feature>
<reference evidence="4" key="1">
    <citation type="submission" date="2014-12" db="EMBL/GenBank/DDBJ databases">
        <title>Genome Sequence of Valsa Canker Pathogens Uncovers a Specific Adaption of Colonization on Woody Bark.</title>
        <authorList>
            <person name="Yin Z."/>
            <person name="Liu H."/>
            <person name="Gao X."/>
            <person name="Li Z."/>
            <person name="Song N."/>
            <person name="Ke X."/>
            <person name="Dai Q."/>
            <person name="Wu Y."/>
            <person name="Sun Y."/>
            <person name="Xu J.-R."/>
            <person name="Kang Z.K."/>
            <person name="Wang L."/>
            <person name="Huang L."/>
        </authorList>
    </citation>
    <scope>NUCLEOTIDE SEQUENCE [LARGE SCALE GENOMIC DNA]</scope>
    <source>
        <strain evidence="4">SXYL134</strain>
    </source>
</reference>
<keyword evidence="4" id="KW-1185">Reference proteome</keyword>
<protein>
    <submittedName>
        <fullName evidence="3">Uncharacterized protein</fullName>
    </submittedName>
</protein>
<dbReference type="Proteomes" id="UP000078576">
    <property type="component" value="Unassembled WGS sequence"/>
</dbReference>
<dbReference type="EMBL" id="KN714714">
    <property type="protein sequence ID" value="KUI58520.1"/>
    <property type="molecule type" value="Genomic_DNA"/>
</dbReference>